<evidence type="ECO:0000313" key="5">
    <source>
        <dbReference type="Proteomes" id="UP000069940"/>
    </source>
</evidence>
<dbReference type="InterPro" id="IPR014716">
    <property type="entry name" value="Fibrinogen_a/b/g_C_1"/>
</dbReference>
<dbReference type="PANTHER" id="PTHR19143">
    <property type="entry name" value="FIBRINOGEN/TENASCIN/ANGIOPOEITIN"/>
    <property type="match status" value="1"/>
</dbReference>
<dbReference type="RefSeq" id="XP_062711846.1">
    <property type="nucleotide sequence ID" value="XM_062855862.1"/>
</dbReference>
<sequence>MLPTNGSTNHPPRSSSSHLWNLDHCDPRSMFLKFIKTCRYHPIVVVVIVFASQPASLSKGTAMKLLLLLIMPVRAARITTGIALWWILTSHCSWQLELDESAAASAASASGFGYELLIAQMELLEQKIVALELAVSELKAERRTCPSVGTSEVRTEETEDQSPGYKSCSDAPVQIPGLVQLKPPGGPVFEALCDFINFGGNWTIIQHRFFGGVDFYRTWDEYKTGFGDLRGEFWLGLDKIHRITNSGSFEIMFVLVDWDAKMLLASYDSFKIGGEEQGFALEELGAFKGSAGDSFSYHKGMKFTTHDRKNDNISGSNNNCAVTFHGAWWYNNCQTSNLNGRYSGAGESTCWNTHNPPKYAWCNGFSSTKIMIRKKTEKQI</sequence>
<evidence type="ECO:0000256" key="2">
    <source>
        <dbReference type="SAM" id="Coils"/>
    </source>
</evidence>
<dbReference type="Pfam" id="PF00147">
    <property type="entry name" value="Fibrinogen_C"/>
    <property type="match status" value="1"/>
</dbReference>
<dbReference type="PROSITE" id="PS00514">
    <property type="entry name" value="FIBRINOGEN_C_1"/>
    <property type="match status" value="1"/>
</dbReference>
<dbReference type="SMART" id="SM00186">
    <property type="entry name" value="FBG"/>
    <property type="match status" value="1"/>
</dbReference>
<name>A0ABM1Z9J7_AEDAL</name>
<dbReference type="GeneID" id="115268873"/>
<dbReference type="PANTHER" id="PTHR19143:SF327">
    <property type="entry name" value="FI21813P1-RELATED"/>
    <property type="match status" value="1"/>
</dbReference>
<dbReference type="CDD" id="cd00087">
    <property type="entry name" value="FReD"/>
    <property type="match status" value="1"/>
</dbReference>
<feature type="coiled-coil region" evidence="2">
    <location>
        <begin position="114"/>
        <end position="141"/>
    </location>
</feature>
<dbReference type="Proteomes" id="UP000069940">
    <property type="component" value="Unassembled WGS sequence"/>
</dbReference>
<dbReference type="InterPro" id="IPR050373">
    <property type="entry name" value="Fibrinogen_C-term_domain"/>
</dbReference>
<keyword evidence="2" id="KW-0175">Coiled coil</keyword>
<dbReference type="PROSITE" id="PS51406">
    <property type="entry name" value="FIBRINOGEN_C_2"/>
    <property type="match status" value="1"/>
</dbReference>
<keyword evidence="1" id="KW-1015">Disulfide bond</keyword>
<accession>A0ABM1Z9J7</accession>
<proteinExistence type="predicted"/>
<dbReference type="Gene3D" id="3.90.215.10">
    <property type="entry name" value="Gamma Fibrinogen, chain A, domain 1"/>
    <property type="match status" value="1"/>
</dbReference>
<dbReference type="EnsemblMetazoa" id="AALFPA23_016361.R23859">
    <property type="protein sequence ID" value="AALFPA23_016361.P23859"/>
    <property type="gene ID" value="AALFPA23_016361"/>
</dbReference>
<dbReference type="InterPro" id="IPR020837">
    <property type="entry name" value="Fibrinogen_CS"/>
</dbReference>
<keyword evidence="5" id="KW-1185">Reference proteome</keyword>
<protein>
    <recommendedName>
        <fullName evidence="3">Fibrinogen C-terminal domain-containing protein</fullName>
    </recommendedName>
</protein>
<reference evidence="5" key="1">
    <citation type="journal article" date="2015" name="Proc. Natl. Acad. Sci. U.S.A.">
        <title>Genome sequence of the Asian Tiger mosquito, Aedes albopictus, reveals insights into its biology, genetics, and evolution.</title>
        <authorList>
            <person name="Chen X.G."/>
            <person name="Jiang X."/>
            <person name="Gu J."/>
            <person name="Xu M."/>
            <person name="Wu Y."/>
            <person name="Deng Y."/>
            <person name="Zhang C."/>
            <person name="Bonizzoni M."/>
            <person name="Dermauw W."/>
            <person name="Vontas J."/>
            <person name="Armbruster P."/>
            <person name="Huang X."/>
            <person name="Yang Y."/>
            <person name="Zhang H."/>
            <person name="He W."/>
            <person name="Peng H."/>
            <person name="Liu Y."/>
            <person name="Wu K."/>
            <person name="Chen J."/>
            <person name="Lirakis M."/>
            <person name="Topalis P."/>
            <person name="Van Leeuwen T."/>
            <person name="Hall A.B."/>
            <person name="Jiang X."/>
            <person name="Thorpe C."/>
            <person name="Mueller R.L."/>
            <person name="Sun C."/>
            <person name="Waterhouse R.M."/>
            <person name="Yan G."/>
            <person name="Tu Z.J."/>
            <person name="Fang X."/>
            <person name="James A.A."/>
        </authorList>
    </citation>
    <scope>NUCLEOTIDE SEQUENCE [LARGE SCALE GENOMIC DNA]</scope>
    <source>
        <strain evidence="5">Foshan</strain>
    </source>
</reference>
<dbReference type="SUPFAM" id="SSF56496">
    <property type="entry name" value="Fibrinogen C-terminal domain-like"/>
    <property type="match status" value="1"/>
</dbReference>
<evidence type="ECO:0000256" key="1">
    <source>
        <dbReference type="ARBA" id="ARBA00023157"/>
    </source>
</evidence>
<organism evidence="4 5">
    <name type="scientific">Aedes albopictus</name>
    <name type="common">Asian tiger mosquito</name>
    <name type="synonym">Stegomyia albopicta</name>
    <dbReference type="NCBI Taxonomy" id="7160"/>
    <lineage>
        <taxon>Eukaryota</taxon>
        <taxon>Metazoa</taxon>
        <taxon>Ecdysozoa</taxon>
        <taxon>Arthropoda</taxon>
        <taxon>Hexapoda</taxon>
        <taxon>Insecta</taxon>
        <taxon>Pterygota</taxon>
        <taxon>Neoptera</taxon>
        <taxon>Endopterygota</taxon>
        <taxon>Diptera</taxon>
        <taxon>Nematocera</taxon>
        <taxon>Culicoidea</taxon>
        <taxon>Culicidae</taxon>
        <taxon>Culicinae</taxon>
        <taxon>Aedini</taxon>
        <taxon>Aedes</taxon>
        <taxon>Stegomyia</taxon>
    </lineage>
</organism>
<dbReference type="InterPro" id="IPR036056">
    <property type="entry name" value="Fibrinogen-like_C"/>
</dbReference>
<reference evidence="4" key="2">
    <citation type="submission" date="2025-05" db="UniProtKB">
        <authorList>
            <consortium name="EnsemblMetazoa"/>
        </authorList>
    </citation>
    <scope>IDENTIFICATION</scope>
    <source>
        <strain evidence="4">Foshan</strain>
    </source>
</reference>
<evidence type="ECO:0000313" key="4">
    <source>
        <dbReference type="EnsemblMetazoa" id="AALFPA23_016361.P23859"/>
    </source>
</evidence>
<evidence type="ECO:0000259" key="3">
    <source>
        <dbReference type="PROSITE" id="PS51406"/>
    </source>
</evidence>
<feature type="domain" description="Fibrinogen C-terminal" evidence="3">
    <location>
        <begin position="159"/>
        <end position="376"/>
    </location>
</feature>
<dbReference type="InterPro" id="IPR002181">
    <property type="entry name" value="Fibrinogen_a/b/g_C_dom"/>
</dbReference>